<reference evidence="1" key="1">
    <citation type="journal article" date="2018" name="Genome Biol.">
        <title>SKESA: strategic k-mer extension for scrupulous assemblies.</title>
        <authorList>
            <person name="Souvorov A."/>
            <person name="Agarwala R."/>
            <person name="Lipman D.J."/>
        </authorList>
    </citation>
    <scope>NUCLEOTIDE SEQUENCE</scope>
    <source>
        <strain evidence="1">BCW_3452</strain>
    </source>
</reference>
<proteinExistence type="predicted"/>
<organism evidence="1">
    <name type="scientific">Vibrio vulnificus</name>
    <dbReference type="NCBI Taxonomy" id="672"/>
    <lineage>
        <taxon>Bacteria</taxon>
        <taxon>Pseudomonadati</taxon>
        <taxon>Pseudomonadota</taxon>
        <taxon>Gammaproteobacteria</taxon>
        <taxon>Vibrionales</taxon>
        <taxon>Vibrionaceae</taxon>
        <taxon>Vibrio</taxon>
    </lineage>
</organism>
<reference evidence="1" key="2">
    <citation type="submission" date="2019-01" db="EMBL/GenBank/DDBJ databases">
        <authorList>
            <consortium name="NCBI Pathogen Detection Project"/>
        </authorList>
    </citation>
    <scope>NUCLEOTIDE SEQUENCE</scope>
    <source>
        <strain evidence="1">BCW_3452</strain>
    </source>
</reference>
<protein>
    <submittedName>
        <fullName evidence="1">Uncharacterized protein</fullName>
    </submittedName>
</protein>
<dbReference type="EMBL" id="DACRBY010000001">
    <property type="protein sequence ID" value="HAS8538250.1"/>
    <property type="molecule type" value="Genomic_DNA"/>
</dbReference>
<evidence type="ECO:0000313" key="1">
    <source>
        <dbReference type="EMBL" id="HAS8538250.1"/>
    </source>
</evidence>
<gene>
    <name evidence="1" type="ORF">I7730_00355</name>
</gene>
<sequence>MLDLTLSVIVLLGGIFSLTGNPVAHLYPKSDYTLVDEEHLRLASLGLEPVTEATNEEYRYINPSSSQEEQLIQYKKAVAQRELSRKIARAKNLSKKHA</sequence>
<dbReference type="Proteomes" id="UP000863257">
    <property type="component" value="Unassembled WGS sequence"/>
</dbReference>
<dbReference type="AlphaFoldDB" id="A0A8H9K525"/>
<comment type="caution">
    <text evidence="1">The sequence shown here is derived from an EMBL/GenBank/DDBJ whole genome shotgun (WGS) entry which is preliminary data.</text>
</comment>
<name>A0A8H9K525_VIBVL</name>
<accession>A0A8H9K525</accession>